<feature type="region of interest" description="Disordered" evidence="2">
    <location>
        <begin position="2729"/>
        <end position="2752"/>
    </location>
</feature>
<feature type="compositionally biased region" description="Low complexity" evidence="2">
    <location>
        <begin position="282"/>
        <end position="298"/>
    </location>
</feature>
<reference evidence="4 5" key="1">
    <citation type="submission" date="2018-10" db="EMBL/GenBank/DDBJ databases">
        <authorList>
            <consortium name="Pathogen Informatics"/>
        </authorList>
    </citation>
    <scope>NUCLEOTIDE SEQUENCE [LARGE SCALE GENOMIC DNA]</scope>
</reference>
<organism evidence="4 5">
    <name type="scientific">Mesocestoides corti</name>
    <name type="common">Flatworm</name>
    <dbReference type="NCBI Taxonomy" id="53468"/>
    <lineage>
        <taxon>Eukaryota</taxon>
        <taxon>Metazoa</taxon>
        <taxon>Spiralia</taxon>
        <taxon>Lophotrochozoa</taxon>
        <taxon>Platyhelminthes</taxon>
        <taxon>Cestoda</taxon>
        <taxon>Eucestoda</taxon>
        <taxon>Cyclophyllidea</taxon>
        <taxon>Mesocestoididae</taxon>
        <taxon>Mesocestoides</taxon>
    </lineage>
</organism>
<evidence type="ECO:0000256" key="1">
    <source>
        <dbReference type="SAM" id="Coils"/>
    </source>
</evidence>
<name>A0A3P6GRL9_MESCO</name>
<dbReference type="SUPFAM" id="SSF46966">
    <property type="entry name" value="Spectrin repeat"/>
    <property type="match status" value="1"/>
</dbReference>
<evidence type="ECO:0000313" key="4">
    <source>
        <dbReference type="EMBL" id="VDD77662.1"/>
    </source>
</evidence>
<dbReference type="STRING" id="53468.A0A3P6GRL9"/>
<gene>
    <name evidence="4" type="ORF">MCOS_LOCUS3665</name>
</gene>
<sequence length="2752" mass="310519">MQIKDSNTQAEEEREFLIHIKELISRIRHEPLSAQDLLLELEELYQTEQEHQSLTSGLIEMGKRKRQGILLGILPSELAEVEAEWTRIKSTLDEWRWRLDDSLPGDWARVGRWLGQLERSLERGARLAVELNAASESKTDAATRSSRFLAQMADLQEALQQKTEVSELLRGLAEKNSRDESTKLPASVVRAIEKRFSEVSHDAEIVLRRTRRLHLRWKLAHEIDDIRQHLNHLKSTRCQRLDEATESLDRLKKWKAEKGLPEAMEKDISELTNISKEPDDVQSSNSSSSTAQTTSEEQPLSGFLAIQIKAGGGALVMRDVAETERAEAIMFLASLRVRWAEALEDLAALEKSSISLVETWQAYETEAQTLYAWMMEAEEKLKGKDTSSKEKRFLLSQVKKWRERLNALQDLGATLIGQSSVSAGQAINTELVTMLKRLESISNEVTKSCQAETVESLKRDFEAVVGRMNDMLQATVDLLNKEVQLPQTTSIQRAEEATLEYRNLLKAAKESLLKDVEIQYLLAKEISEKLMAAARDGDIDYAEADRCMQETDRLRQKLMQMAEESIDNRLLELSMAMREAVLVAVRLAEMSEWIEEAELATNLEIPTTPEEVKLDALSSISPDEAIRRLKMHCNSINAQQKALEEAEERLKELKTSGLRCVDVSQLEMAIAETRERIKVMLEQTLRRENLLIRQRQAREVTMSAADAFETWLVEAEGVITNSLDAVLPLNANNLIGATRLSHWSLHSLEEQRNAHETFCEERMEDGSVLLKNMDECYGKFMEIWPEISVAQPMASDSEAMVYIKEVVSRVKLLTQRYLDVSQKSSRALLTVRFAIIDFKIGEKLLEATERLRQEELRIENGEEVSLILSEHEAYFFSPDFVEELPAMMVEMEHVTSELVKLEPEAAVHFAKRSEVRSKTHSDLKFRAERLATNMRDLPERWLDFDAKLGGLEQWTNELEGLANQLCSEGFPGSEELMDPEVAAEIARRYRAMLEKFEQMADSTGPNISMAERLNKMLQDLIAEGGLSPAEVANRRTSLARVLNSLHDMEAVTSSVLQTAEKIVGSLDFQAAVANEQDRAKRIRNHVEEVLNETSLQSLDSEEMRRLLAEREALIARVNEEKKASLALLMHRSTPQPSQEHRMRPAEERLLQVWEDVDRMMEEKAASMRTAAQASEQFDEVRNRLSILLGGANFLLKGSPNPGLATAFSRDGVSREALEAFAVDAGDDVEHGGSVEDIAARGPSALQQQVSAIRAHLESLEKAEEDIRKLRAAADTISEQLGPEKSAELESIIAKLERDLASTKSALAARLAALESANSRWTEICENARRLETTVNIHESTLEQLRLHVDEVAIENDEESDIHSIGDVYHQYLKKCVQEVSQLQSTVADFRVEIKDVDSQLLAMLTVKKMDEDGNLVETTVDSVDPEVADIQKTLASILLRQNGLSDACTSLEVRITSTMSAIDEYSKLVDSMQAYLAKVGKIRETEVIFSDLPDAVKVKEQLKCLLEERQAEFGDVAVRMRTFISHLNKVPQLAAADNDLRQRWEEAANWLSTRASFIDALITDWRTWSNEVNQLSDELTQLAEDVERACTKAIPTARRGNLVTRQLEQLRLLKARWKGLKPQTEVLLAHLSSGGGGGGSKLTMATSDHVVPRRYTMVGDQVRGLYTMLEDLNAKLEDELDAQNKFTRDVERLIHMISMAEKRLSKVTGIWIPSAPTLLLQRIAQPQAQHSIDDSKPLKEMEGGTEKAVDSYLNLNEAIDELKSLFAEITGPMRMALDSLVSRIDLLDNSQVTAQDRLQPVSREMNLLALRALKRQYICEMSLAYGRSRESWCTKLRGMRLRQEQLISSGETVELLSSVPPTADDTTTKALKAIPVDVDYRNDCGSWLNALTAAKVEILAYKFTAEVPQIPEVLRDVEEEVQFEADFTPQELDTASIAAGIFFVTGRRDEVVSSAASSLEPFSFYVDVGRLISDCDRLKAGLLTHWNSLEVYCNSWNRFVRGCEDFERDTTEFLEKTFSLVKSAVDLTDTRLDRPGNHKRLGEIAIQFKDWHVAFASPMEVKDVTDLPLVSRLRDLKKEGDKLVELAPARTLSIRTLAAGNQKVLLDASVRLRELAYQLERLVRAFDNREMSIKEASDLLIDVEHQSGLRSVGSLASKLLGRDVSPELMDASGLEMSMSYQSDLDALLKRVASSKDLSHLLAKLSKARAFMRAHLPPKLVHLQQSSTSAICAFEAIMHEDAKPPIERLEDDTLRNRLTARCQHLSDFMDEAIKQLESKYQTMVLIETNIDRVCTWINEFLPRAQSVSHVLSVSATESTITEALQFAEKVEDPTDLLELFGVEHKHYSGLFELMKLEIHTDADLLSPVFGSQIKTVDTRLDNLVSAVNHMEELWQLHLHKDEVLSQESIRESENLAVLVDRLDKATLQSGFTLLPTASSKERVDAMELLSQSLEIVQQVRIEYVAMVSRIEALSQRCLNRDTLRMHLRRRRLLEQQGEEEEEMTATEDKPRDSLEGLSKHCANLTFRLASLDSMLKRSTENIYKRMTKIQSDAANSWSTHLNALAEDIERLSSLAELPLLLKADRREFATSFFTCRKQDVQDSQTKVDVLESELSQIADVHRIAERSSRYEEAPKPTGIGDEAFTQKNKARIASLRQNLAQYAVHIGELESHVTKTFSTTSCVEIALGKVERHLEAALTTLEESLDLRNSESCLAQLTWGFQFERQVKMGSPKKLESPDTKLPTTISGAHESS</sequence>
<dbReference type="InterPro" id="IPR057057">
    <property type="entry name" value="Spectrin_SYNE1"/>
</dbReference>
<evidence type="ECO:0000259" key="3">
    <source>
        <dbReference type="Pfam" id="PF25034"/>
    </source>
</evidence>
<dbReference type="Pfam" id="PF25034">
    <property type="entry name" value="Spectrin_SYNE1"/>
    <property type="match status" value="1"/>
</dbReference>
<feature type="coiled-coil region" evidence="1">
    <location>
        <begin position="629"/>
        <end position="683"/>
    </location>
</feature>
<feature type="domain" description="Nesprin-1 spectrin repeats region" evidence="3">
    <location>
        <begin position="320"/>
        <end position="447"/>
    </location>
</feature>
<keyword evidence="5" id="KW-1185">Reference proteome</keyword>
<feature type="coiled-coil region" evidence="1">
    <location>
        <begin position="1245"/>
        <end position="1305"/>
    </location>
</feature>
<keyword evidence="1" id="KW-0175">Coiled coil</keyword>
<feature type="compositionally biased region" description="Polar residues" evidence="2">
    <location>
        <begin position="2741"/>
        <end position="2752"/>
    </location>
</feature>
<dbReference type="Proteomes" id="UP000267029">
    <property type="component" value="Unassembled WGS sequence"/>
</dbReference>
<feature type="compositionally biased region" description="Acidic residues" evidence="2">
    <location>
        <begin position="2495"/>
        <end position="2504"/>
    </location>
</feature>
<proteinExistence type="predicted"/>
<evidence type="ECO:0000313" key="5">
    <source>
        <dbReference type="Proteomes" id="UP000267029"/>
    </source>
</evidence>
<feature type="coiled-coil region" evidence="1">
    <location>
        <begin position="1072"/>
        <end position="1123"/>
    </location>
</feature>
<feature type="region of interest" description="Disordered" evidence="2">
    <location>
        <begin position="2493"/>
        <end position="2512"/>
    </location>
</feature>
<protein>
    <recommendedName>
        <fullName evidence="3">Nesprin-1 spectrin repeats region domain-containing protein</fullName>
    </recommendedName>
</protein>
<evidence type="ECO:0000256" key="2">
    <source>
        <dbReference type="SAM" id="MobiDB-lite"/>
    </source>
</evidence>
<dbReference type="OrthoDB" id="6281576at2759"/>
<feature type="region of interest" description="Disordered" evidence="2">
    <location>
        <begin position="273"/>
        <end position="298"/>
    </location>
</feature>
<dbReference type="EMBL" id="UXSR01000915">
    <property type="protein sequence ID" value="VDD77662.1"/>
    <property type="molecule type" value="Genomic_DNA"/>
</dbReference>
<accession>A0A3P6GRL9</accession>